<dbReference type="InterPro" id="IPR008629">
    <property type="entry name" value="GUN4-like"/>
</dbReference>
<organism evidence="2 3">
    <name type="scientific">Brasilonema bromeliae SPC951</name>
    <dbReference type="NCBI Taxonomy" id="385972"/>
    <lineage>
        <taxon>Bacteria</taxon>
        <taxon>Bacillati</taxon>
        <taxon>Cyanobacteriota</taxon>
        <taxon>Cyanophyceae</taxon>
        <taxon>Nostocales</taxon>
        <taxon>Scytonemataceae</taxon>
        <taxon>Brasilonema</taxon>
        <taxon>Bromeliae group (in: Brasilonema)</taxon>
    </lineage>
</organism>
<accession>A0ABX1P0X3</accession>
<evidence type="ECO:0000313" key="2">
    <source>
        <dbReference type="EMBL" id="NMG17970.1"/>
    </source>
</evidence>
<comment type="caution">
    <text evidence="2">The sequence shown here is derived from an EMBL/GenBank/DDBJ whole genome shotgun (WGS) entry which is preliminary data.</text>
</comment>
<evidence type="ECO:0000259" key="1">
    <source>
        <dbReference type="Pfam" id="PF05419"/>
    </source>
</evidence>
<reference evidence="2 3" key="1">
    <citation type="submission" date="2018-06" db="EMBL/GenBank/DDBJ databases">
        <title>Comparative genomics of Brasilonema spp. strains.</title>
        <authorList>
            <person name="Alvarenga D.O."/>
            <person name="Fiore M.F."/>
            <person name="Varani A.M."/>
        </authorList>
    </citation>
    <scope>NUCLEOTIDE SEQUENCE [LARGE SCALE GENOMIC DNA]</scope>
    <source>
        <strain evidence="2 3">SPC951</strain>
    </source>
</reference>
<dbReference type="PANTHER" id="PTHR34800">
    <property type="entry name" value="TETRAPYRROLE-BINDING PROTEIN, CHLOROPLASTIC"/>
    <property type="match status" value="1"/>
</dbReference>
<gene>
    <name evidence="2" type="ORF">DP116_00325</name>
</gene>
<dbReference type="Pfam" id="PF05419">
    <property type="entry name" value="GUN4"/>
    <property type="match status" value="1"/>
</dbReference>
<dbReference type="Proteomes" id="UP000718564">
    <property type="component" value="Unassembled WGS sequence"/>
</dbReference>
<dbReference type="EMBL" id="QMEB01000001">
    <property type="protein sequence ID" value="NMG17970.1"/>
    <property type="molecule type" value="Genomic_DNA"/>
</dbReference>
<dbReference type="Gene3D" id="1.25.40.620">
    <property type="match status" value="1"/>
</dbReference>
<dbReference type="CDD" id="cd16383">
    <property type="entry name" value="GUN4"/>
    <property type="match status" value="1"/>
</dbReference>
<keyword evidence="3" id="KW-1185">Reference proteome</keyword>
<dbReference type="SUPFAM" id="SSF140869">
    <property type="entry name" value="GUN4-like"/>
    <property type="match status" value="1"/>
</dbReference>
<evidence type="ECO:0000313" key="3">
    <source>
        <dbReference type="Proteomes" id="UP000718564"/>
    </source>
</evidence>
<dbReference type="Gene3D" id="1.10.10.1770">
    <property type="entry name" value="Gun4-like"/>
    <property type="match status" value="1"/>
</dbReference>
<name>A0ABX1P0X3_9CYAN</name>
<feature type="domain" description="GUN4-like" evidence="1">
    <location>
        <begin position="66"/>
        <end position="198"/>
    </location>
</feature>
<dbReference type="PANTHER" id="PTHR34800:SF1">
    <property type="entry name" value="TETRAPYRROLE-BINDING PROTEIN, CHLOROPLASTIC"/>
    <property type="match status" value="1"/>
</dbReference>
<protein>
    <recommendedName>
        <fullName evidence="1">GUN4-like domain-containing protein</fullName>
    </recommendedName>
</protein>
<proteinExistence type="predicted"/>
<dbReference type="InterPro" id="IPR037215">
    <property type="entry name" value="GUN4-like_sf"/>
</dbReference>
<sequence length="215" mass="24790">MPRKVNPPIPQVSISNPQPKIQNQQSIYIATPVVSSKQSSQGILKWLEGIIPKNSKSDDEIRLITAKMDYTQLRDLLTAGNWKQADEETRRVMLAVARREKEGWLNGEDIDHFPCEDLRTIDQLWVKYSNGRFGFSVQKGIYQSLGGTREYDTKIWEAFADAVGWRLVFGEEEWWSGDIFYDYRITPKGHLPVGGLWGWLARHPVLCLLLSRRDL</sequence>